<dbReference type="InterPro" id="IPR037185">
    <property type="entry name" value="EmrE-like"/>
</dbReference>
<dbReference type="PaxDb" id="4565-Traes_3B_50B2F97EB.1"/>
<dbReference type="Gramene" id="TraesCLE_scaffold_005521_01G000100.1">
    <property type="protein sequence ID" value="TraesCLE_scaffold_005521_01G000100.1"/>
    <property type="gene ID" value="TraesCLE_scaffold_005521_01G000100"/>
</dbReference>
<accession>A0A3B6FED0</accession>
<evidence type="ECO:0000256" key="1">
    <source>
        <dbReference type="ARBA" id="ARBA00004141"/>
    </source>
</evidence>
<dbReference type="Proteomes" id="UP000019116">
    <property type="component" value="Chromosome 3B"/>
</dbReference>
<dbReference type="RefSeq" id="XP_044343689.1">
    <property type="nucleotide sequence ID" value="XM_044487754.1"/>
</dbReference>
<gene>
    <name evidence="8" type="primary">LOC123064229</name>
</gene>
<feature type="transmembrane region" description="Helical" evidence="6">
    <location>
        <begin position="9"/>
        <end position="30"/>
    </location>
</feature>
<evidence type="ECO:0000256" key="4">
    <source>
        <dbReference type="ARBA" id="ARBA00022989"/>
    </source>
</evidence>
<dbReference type="SMR" id="A0A3B6FED0"/>
<feature type="transmembrane region" description="Helical" evidence="6">
    <location>
        <begin position="311"/>
        <end position="329"/>
    </location>
</feature>
<keyword evidence="4 6" id="KW-1133">Transmembrane helix</keyword>
<feature type="transmembrane region" description="Helical" evidence="6">
    <location>
        <begin position="220"/>
        <end position="241"/>
    </location>
</feature>
<dbReference type="Gramene" id="TraesPARA_EIv1.0_1048600.1">
    <property type="protein sequence ID" value="TraesPARA_EIv1.0_1048600.1.CDS"/>
    <property type="gene ID" value="TraesPARA_EIv1.0_1048600"/>
</dbReference>
<dbReference type="EnsemblPlants" id="TraesCS3B02G009500.1">
    <property type="protein sequence ID" value="TraesCS3B02G009500.1"/>
    <property type="gene ID" value="TraesCS3B02G009500"/>
</dbReference>
<dbReference type="OMA" id="LWIVLEV"/>
<feature type="transmembrane region" description="Helical" evidence="6">
    <location>
        <begin position="111"/>
        <end position="129"/>
    </location>
</feature>
<name>A0A3B6FED0_WHEAT</name>
<dbReference type="GO" id="GO:0005886">
    <property type="term" value="C:plasma membrane"/>
    <property type="evidence" value="ECO:0000318"/>
    <property type="project" value="GO_Central"/>
</dbReference>
<dbReference type="InterPro" id="IPR030184">
    <property type="entry name" value="WAT1-related"/>
</dbReference>
<evidence type="ECO:0000256" key="6">
    <source>
        <dbReference type="RuleBase" id="RU363077"/>
    </source>
</evidence>
<dbReference type="GO" id="GO:0022857">
    <property type="term" value="F:transmembrane transporter activity"/>
    <property type="evidence" value="ECO:0007669"/>
    <property type="project" value="InterPro"/>
</dbReference>
<evidence type="ECO:0000256" key="3">
    <source>
        <dbReference type="ARBA" id="ARBA00022692"/>
    </source>
</evidence>
<keyword evidence="3 6" id="KW-0812">Transmembrane</keyword>
<feature type="transmembrane region" description="Helical" evidence="6">
    <location>
        <begin position="253"/>
        <end position="273"/>
    </location>
</feature>
<evidence type="ECO:0000256" key="2">
    <source>
        <dbReference type="ARBA" id="ARBA00007635"/>
    </source>
</evidence>
<dbReference type="AlphaFoldDB" id="A0A3B6FED0"/>
<dbReference type="Gramene" id="TraesCS3B02G009500.1">
    <property type="protein sequence ID" value="TraesCS3B02G009500.1"/>
    <property type="gene ID" value="TraesCS3B02G009500"/>
</dbReference>
<reference evidence="8" key="2">
    <citation type="submission" date="2018-10" db="UniProtKB">
        <authorList>
            <consortium name="EnsemblPlants"/>
        </authorList>
    </citation>
    <scope>IDENTIFICATION</scope>
</reference>
<feature type="transmembrane region" description="Helical" evidence="6">
    <location>
        <begin position="285"/>
        <end position="305"/>
    </location>
</feature>
<dbReference type="OrthoDB" id="1718296at2759"/>
<sequence length="369" mass="40102">MADRSKKPYVVAVAIQAIYTGLFVVSKAAFDSGVNTYVFIFYRLATATALLLPVALIDCTCRQSRSTTATPSAPAMSCRLLFKLFLYALLGNTFTLNVYNMSLKRTSATVGSAATNSIPVATFLLALLLRMESVKLRSRSGLAKLAGVTLCLAGVLIIAFYADPSIRPLTRNPVFAHKPHSVSTGSEWIKGTFLLIVACATLSLWIVLEVPLLKEYPNKLMATALQCLFGALQSFVVAVAFERDFTKWKLGLDIGLLAVIYSAFLGTGALMYLQAWCAEMRGPVFVAMWSPLALVFTIFCSSFFLGETVRLGSILGGILLIGGLYSLLWGKIKEMDIKITSAVPGEIQVQADGSPRHQKIEEEELTSHV</sequence>
<proteinExistence type="inferred from homology"/>
<dbReference type="GeneID" id="123064229"/>
<dbReference type="PANTHER" id="PTHR31218">
    <property type="entry name" value="WAT1-RELATED PROTEIN"/>
    <property type="match status" value="1"/>
</dbReference>
<comment type="subcellular location">
    <subcellularLocation>
        <location evidence="1 6">Membrane</location>
        <topology evidence="1 6">Multi-pass membrane protein</topology>
    </subcellularLocation>
</comment>
<keyword evidence="5 6" id="KW-0472">Membrane</keyword>
<evidence type="ECO:0000313" key="8">
    <source>
        <dbReference type="EnsemblPlants" id="TraesCS3B02G009500.1"/>
    </source>
</evidence>
<comment type="similarity">
    <text evidence="2 6">Belongs to the drug/metabolite transporter (DMT) superfamily. Plant drug/metabolite exporter (P-DME) (TC 2.A.7.4) family.</text>
</comment>
<organism evidence="8">
    <name type="scientific">Triticum aestivum</name>
    <name type="common">Wheat</name>
    <dbReference type="NCBI Taxonomy" id="4565"/>
    <lineage>
        <taxon>Eukaryota</taxon>
        <taxon>Viridiplantae</taxon>
        <taxon>Streptophyta</taxon>
        <taxon>Embryophyta</taxon>
        <taxon>Tracheophyta</taxon>
        <taxon>Spermatophyta</taxon>
        <taxon>Magnoliopsida</taxon>
        <taxon>Liliopsida</taxon>
        <taxon>Poales</taxon>
        <taxon>Poaceae</taxon>
        <taxon>BOP clade</taxon>
        <taxon>Pooideae</taxon>
        <taxon>Triticodae</taxon>
        <taxon>Triticeae</taxon>
        <taxon>Triticinae</taxon>
        <taxon>Triticum</taxon>
    </lineage>
</organism>
<reference evidence="8" key="1">
    <citation type="submission" date="2018-08" db="EMBL/GenBank/DDBJ databases">
        <authorList>
            <person name="Rossello M."/>
        </authorList>
    </citation>
    <scope>NUCLEOTIDE SEQUENCE [LARGE SCALE GENOMIC DNA]</scope>
    <source>
        <strain evidence="8">cv. Chinese Spring</strain>
    </source>
</reference>
<feature type="transmembrane region" description="Helical" evidence="6">
    <location>
        <begin position="141"/>
        <end position="162"/>
    </location>
</feature>
<evidence type="ECO:0000259" key="7">
    <source>
        <dbReference type="Pfam" id="PF00892"/>
    </source>
</evidence>
<feature type="domain" description="EamA" evidence="7">
    <location>
        <begin position="190"/>
        <end position="327"/>
    </location>
</feature>
<dbReference type="Gramene" id="TraesCS3B03G0013100.1">
    <property type="protein sequence ID" value="TraesCS3B03G0013100.1.CDS"/>
    <property type="gene ID" value="TraesCS3B03G0013100"/>
</dbReference>
<dbReference type="Pfam" id="PF00892">
    <property type="entry name" value="EamA"/>
    <property type="match status" value="2"/>
</dbReference>
<feature type="transmembrane region" description="Helical" evidence="6">
    <location>
        <begin position="80"/>
        <end position="99"/>
    </location>
</feature>
<dbReference type="SUPFAM" id="SSF103481">
    <property type="entry name" value="Multidrug resistance efflux transporter EmrE"/>
    <property type="match status" value="2"/>
</dbReference>
<feature type="domain" description="EamA" evidence="7">
    <location>
        <begin position="10"/>
        <end position="159"/>
    </location>
</feature>
<protein>
    <recommendedName>
        <fullName evidence="6">WAT1-related protein</fullName>
    </recommendedName>
</protein>
<keyword evidence="9" id="KW-1185">Reference proteome</keyword>
<feature type="transmembrane region" description="Helical" evidence="6">
    <location>
        <begin position="188"/>
        <end position="208"/>
    </location>
</feature>
<evidence type="ECO:0000256" key="5">
    <source>
        <dbReference type="ARBA" id="ARBA00023136"/>
    </source>
</evidence>
<feature type="transmembrane region" description="Helical" evidence="6">
    <location>
        <begin position="36"/>
        <end position="59"/>
    </location>
</feature>
<evidence type="ECO:0000313" key="9">
    <source>
        <dbReference type="Proteomes" id="UP000019116"/>
    </source>
</evidence>
<dbReference type="InterPro" id="IPR000620">
    <property type="entry name" value="EamA_dom"/>
</dbReference>
<dbReference type="Gramene" id="TraesROB_scaffold_015597_01G000100.1">
    <property type="protein sequence ID" value="TraesROB_scaffold_015597_01G000100.1"/>
    <property type="gene ID" value="TraesROB_scaffold_015597_01G000100"/>
</dbReference>